<dbReference type="AlphaFoldDB" id="A0A543DPQ3"/>
<comment type="caution">
    <text evidence="1">The sequence shown here is derived from an EMBL/GenBank/DDBJ whole genome shotgun (WGS) entry which is preliminary data.</text>
</comment>
<dbReference type="OrthoDB" id="2853714at2"/>
<gene>
    <name evidence="1" type="ORF">FB558_3841</name>
</gene>
<dbReference type="InterPro" id="IPR036527">
    <property type="entry name" value="SCP2_sterol-bd_dom_sf"/>
</dbReference>
<organism evidence="1 2">
    <name type="scientific">Pseudonocardia kunmingensis</name>
    <dbReference type="NCBI Taxonomy" id="630975"/>
    <lineage>
        <taxon>Bacteria</taxon>
        <taxon>Bacillati</taxon>
        <taxon>Actinomycetota</taxon>
        <taxon>Actinomycetes</taxon>
        <taxon>Pseudonocardiales</taxon>
        <taxon>Pseudonocardiaceae</taxon>
        <taxon>Pseudonocardia</taxon>
    </lineage>
</organism>
<name>A0A543DPQ3_9PSEU</name>
<evidence type="ECO:0000313" key="2">
    <source>
        <dbReference type="Proteomes" id="UP000315677"/>
    </source>
</evidence>
<sequence length="126" mass="14105">MPERLVELVAADPGLVHRGRFVTGTVRLDVGDVAHYVDIAAGRVVGVRRGPLVMPTTRLVLRAPREEWEAFWQPRPLPGHHDVMALLRRRVLQVEGDLHLFMANLRYFKDVLEKLRPTVAGKGGAA</sequence>
<reference evidence="1 2" key="1">
    <citation type="submission" date="2019-06" db="EMBL/GenBank/DDBJ databases">
        <title>Sequencing the genomes of 1000 actinobacteria strains.</title>
        <authorList>
            <person name="Klenk H.-P."/>
        </authorList>
    </citation>
    <scope>NUCLEOTIDE SEQUENCE [LARGE SCALE GENOMIC DNA]</scope>
    <source>
        <strain evidence="1 2">DSM 45301</strain>
    </source>
</reference>
<dbReference type="Proteomes" id="UP000315677">
    <property type="component" value="Unassembled WGS sequence"/>
</dbReference>
<accession>A0A543DPQ3</accession>
<dbReference type="RefSeq" id="WP_142055314.1">
    <property type="nucleotide sequence ID" value="NZ_VFPA01000002.1"/>
</dbReference>
<dbReference type="SUPFAM" id="SSF55718">
    <property type="entry name" value="SCP-like"/>
    <property type="match status" value="1"/>
</dbReference>
<keyword evidence="2" id="KW-1185">Reference proteome</keyword>
<protein>
    <recommendedName>
        <fullName evidence="3">SCP-2 sterol transfer family protein</fullName>
    </recommendedName>
</protein>
<proteinExistence type="predicted"/>
<evidence type="ECO:0008006" key="3">
    <source>
        <dbReference type="Google" id="ProtNLM"/>
    </source>
</evidence>
<evidence type="ECO:0000313" key="1">
    <source>
        <dbReference type="EMBL" id="TQM11283.1"/>
    </source>
</evidence>
<dbReference type="EMBL" id="VFPA01000002">
    <property type="protein sequence ID" value="TQM11283.1"/>
    <property type="molecule type" value="Genomic_DNA"/>
</dbReference>